<dbReference type="OrthoDB" id="6288737at2759"/>
<reference evidence="3" key="1">
    <citation type="submission" date="2021-12" db="EMBL/GenBank/DDBJ databases">
        <authorList>
            <person name="King R."/>
        </authorList>
    </citation>
    <scope>NUCLEOTIDE SEQUENCE</scope>
</reference>
<dbReference type="AlphaFoldDB" id="A0A9P0C477"/>
<dbReference type="GO" id="GO:0042796">
    <property type="term" value="P:snRNA transcription by RNA polymerase III"/>
    <property type="evidence" value="ECO:0007669"/>
    <property type="project" value="TreeGrafter"/>
</dbReference>
<dbReference type="GO" id="GO:0008023">
    <property type="term" value="C:transcription elongation factor complex"/>
    <property type="evidence" value="ECO:0007669"/>
    <property type="project" value="InterPro"/>
</dbReference>
<sequence length="701" mass="79734">MMEHVRLFDWNAHVTERHFVEETDLDNCNIEKILRNKFYDPLISSDSEDEAPNKLNWDEIFAPKTNNNDKMFIPCLRPLPPYPKLSALTHHQHFQILKVLSEENPHILPDFPMHKPQKQDHKVYEAVKEIYLKEQKEYIEWAKSLWFMEHCIRTLRPKPAIETVYEAEFKVKMLRMSSLPKQYDIAAQIPLESRRKTCEAVLKQELITVNLSDTPFARIPDNINKHFCILRASAVPEPCPKHPYQFVLPNEKSVSVLPTSEIHRELAQYALTNGAQYIASENALKCLMQQNRPWTIPISVCEAIGPDGDPVNVVVLDSEFAATKECAQMRTLKAYRHLLEQSLIPMKEKTRVWKNKKEGLAPTKGQTTVEVDESSEDEDNMFICTDDDTVMSEMETESVTPHCYKKIDSNMDKKNFDKDAVGYFTRAESKKISESINDIGFYNCTCKDSAYENPPRRSFKKWQFRSKTEVNHDIIIHCPHKARSKSGGELLIEPIVDYQLDLGASKQTTDSIRSLALSLMLRKNASVVIARVDGRTADIASITTMSADKFTSTHADIARSVPNIVYTALGQLQGLLPGHYVLQHEVEHGMNGLLLSVCRGARAPQLVLAAGAPPQDDAKMLRQPPEITPELLPYHKFRKTIPCAFTPFEKQLVKEPKKPAPKKKAPPQAIKLQAEQPESGTTRKVPSHSGDLFNELNECSA</sequence>
<evidence type="ECO:0000256" key="1">
    <source>
        <dbReference type="SAM" id="MobiDB-lite"/>
    </source>
</evidence>
<dbReference type="PANTHER" id="PTHR14633:SF3">
    <property type="entry name" value="LITTLE ELONGATION COMPLEX SUBUNIT 2"/>
    <property type="match status" value="1"/>
</dbReference>
<feature type="domain" description="Little elongation complex subunit 2 C-terminal" evidence="2">
    <location>
        <begin position="459"/>
        <end position="647"/>
    </location>
</feature>
<dbReference type="GO" id="GO:0045945">
    <property type="term" value="P:positive regulation of transcription by RNA polymerase III"/>
    <property type="evidence" value="ECO:0007669"/>
    <property type="project" value="TreeGrafter"/>
</dbReference>
<accession>A0A9P0C477</accession>
<dbReference type="PANTHER" id="PTHR14633">
    <property type="entry name" value="LITTLE ELONGATION COMPLEX SUBUNIT 2"/>
    <property type="match status" value="1"/>
</dbReference>
<protein>
    <recommendedName>
        <fullName evidence="2">Little elongation complex subunit 2 C-terminal domain-containing protein</fullName>
    </recommendedName>
</protein>
<gene>
    <name evidence="3" type="ORF">CINC_LOCUS13311</name>
</gene>
<dbReference type="Proteomes" id="UP001154114">
    <property type="component" value="Chromosome 9"/>
</dbReference>
<dbReference type="Pfam" id="PF10505">
    <property type="entry name" value="NARG2_C"/>
    <property type="match status" value="1"/>
</dbReference>
<dbReference type="GO" id="GO:0042795">
    <property type="term" value="P:snRNA transcription by RNA polymerase II"/>
    <property type="evidence" value="ECO:0007669"/>
    <property type="project" value="TreeGrafter"/>
</dbReference>
<name>A0A9P0C477_CHRIL</name>
<feature type="region of interest" description="Disordered" evidence="1">
    <location>
        <begin position="652"/>
        <end position="701"/>
    </location>
</feature>
<dbReference type="InterPro" id="IPR019535">
    <property type="entry name" value="ICE2_C"/>
</dbReference>
<keyword evidence="4" id="KW-1185">Reference proteome</keyword>
<evidence type="ECO:0000259" key="2">
    <source>
        <dbReference type="Pfam" id="PF10505"/>
    </source>
</evidence>
<organism evidence="3 4">
    <name type="scientific">Chrysodeixis includens</name>
    <name type="common">Soybean looper</name>
    <name type="synonym">Pseudoplusia includens</name>
    <dbReference type="NCBI Taxonomy" id="689277"/>
    <lineage>
        <taxon>Eukaryota</taxon>
        <taxon>Metazoa</taxon>
        <taxon>Ecdysozoa</taxon>
        <taxon>Arthropoda</taxon>
        <taxon>Hexapoda</taxon>
        <taxon>Insecta</taxon>
        <taxon>Pterygota</taxon>
        <taxon>Neoptera</taxon>
        <taxon>Endopterygota</taxon>
        <taxon>Lepidoptera</taxon>
        <taxon>Glossata</taxon>
        <taxon>Ditrysia</taxon>
        <taxon>Noctuoidea</taxon>
        <taxon>Noctuidae</taxon>
        <taxon>Plusiinae</taxon>
        <taxon>Chrysodeixis</taxon>
    </lineage>
</organism>
<dbReference type="EMBL" id="LR824012">
    <property type="protein sequence ID" value="CAH0629146.1"/>
    <property type="molecule type" value="Genomic_DNA"/>
</dbReference>
<evidence type="ECO:0000313" key="4">
    <source>
        <dbReference type="Proteomes" id="UP001154114"/>
    </source>
</evidence>
<evidence type="ECO:0000313" key="3">
    <source>
        <dbReference type="EMBL" id="CAH0629146.1"/>
    </source>
</evidence>
<proteinExistence type="predicted"/>